<keyword evidence="2" id="KW-1133">Transmembrane helix</keyword>
<dbReference type="RefSeq" id="WP_243568015.1">
    <property type="nucleotide sequence ID" value="NZ_BAAARD010000008.1"/>
</dbReference>
<keyword evidence="2" id="KW-0472">Membrane</keyword>
<feature type="transmembrane region" description="Helical" evidence="2">
    <location>
        <begin position="85"/>
        <end position="105"/>
    </location>
</feature>
<name>A0ABY4APL8_9MICO</name>
<feature type="compositionally biased region" description="Acidic residues" evidence="1">
    <location>
        <begin position="1"/>
        <end position="19"/>
    </location>
</feature>
<proteinExistence type="predicted"/>
<dbReference type="Proteomes" id="UP000831304">
    <property type="component" value="Chromosome"/>
</dbReference>
<dbReference type="EMBL" id="CP094533">
    <property type="protein sequence ID" value="UOE25107.1"/>
    <property type="molecule type" value="Genomic_DNA"/>
</dbReference>
<feature type="transmembrane region" description="Helical" evidence="2">
    <location>
        <begin position="152"/>
        <end position="169"/>
    </location>
</feature>
<evidence type="ECO:0000313" key="4">
    <source>
        <dbReference type="Proteomes" id="UP000831304"/>
    </source>
</evidence>
<evidence type="ECO:0000313" key="3">
    <source>
        <dbReference type="EMBL" id="UOE25107.1"/>
    </source>
</evidence>
<feature type="region of interest" description="Disordered" evidence="1">
    <location>
        <begin position="1"/>
        <end position="76"/>
    </location>
</feature>
<evidence type="ECO:0000256" key="1">
    <source>
        <dbReference type="SAM" id="MobiDB-lite"/>
    </source>
</evidence>
<protein>
    <submittedName>
        <fullName evidence="3">DNA polymerase III subunit gamma/tau</fullName>
    </submittedName>
</protein>
<keyword evidence="4" id="KW-1185">Reference proteome</keyword>
<gene>
    <name evidence="3" type="ORF">MTP13_12190</name>
</gene>
<reference evidence="3 4" key="1">
    <citation type="submission" date="2022-03" db="EMBL/GenBank/DDBJ databases">
        <title>Agromyces sp. isolated from the gut of P. brevitarsis seulensis larvae.</title>
        <authorList>
            <person name="Won M."/>
            <person name="Kwon S.-W."/>
        </authorList>
    </citation>
    <scope>NUCLEOTIDE SEQUENCE [LARGE SCALE GENOMIC DNA]</scope>
    <source>
        <strain evidence="3 4">KACC 16215</strain>
    </source>
</reference>
<evidence type="ECO:0000256" key="2">
    <source>
        <dbReference type="SAM" id="Phobius"/>
    </source>
</evidence>
<sequence>MAHPDSDDEALSWAGDDDATLAPGWKRVGTPTPASGERVSDAPSSVAPDTAAGGSATAVDQASDDTSDDLSGEADRTGQTGSVELVVLGILGGVYLLYAVGWLIVATTPAPELADPVATFMYGLGRWFAVLAPALWFGVTLWLCAERHRARLLWLVAGAILLVPIPFLLRG</sequence>
<keyword evidence="2" id="KW-0812">Transmembrane</keyword>
<organism evidence="3 4">
    <name type="scientific">Agromyces soli</name>
    <dbReference type="NCBI Taxonomy" id="659012"/>
    <lineage>
        <taxon>Bacteria</taxon>
        <taxon>Bacillati</taxon>
        <taxon>Actinomycetota</taxon>
        <taxon>Actinomycetes</taxon>
        <taxon>Micrococcales</taxon>
        <taxon>Microbacteriaceae</taxon>
        <taxon>Agromyces</taxon>
    </lineage>
</organism>
<feature type="transmembrane region" description="Helical" evidence="2">
    <location>
        <begin position="125"/>
        <end position="145"/>
    </location>
</feature>
<accession>A0ABY4APL8</accession>
<feature type="compositionally biased region" description="Acidic residues" evidence="1">
    <location>
        <begin position="62"/>
        <end position="72"/>
    </location>
</feature>